<comment type="caution">
    <text evidence="3">The sequence shown here is derived from an EMBL/GenBank/DDBJ whole genome shotgun (WGS) entry which is preliminary data.</text>
</comment>
<protein>
    <recommendedName>
        <fullName evidence="5">Protein with hydrophobic anchor</fullName>
    </recommendedName>
</protein>
<feature type="chain" id="PRO_5043701852" description="Protein with hydrophobic anchor" evidence="2">
    <location>
        <begin position="23"/>
        <end position="223"/>
    </location>
</feature>
<dbReference type="PROSITE" id="PS51257">
    <property type="entry name" value="PROKAR_LIPOPROTEIN"/>
    <property type="match status" value="1"/>
</dbReference>
<keyword evidence="1" id="KW-0472">Membrane</keyword>
<keyword evidence="1" id="KW-1133">Transmembrane helix</keyword>
<dbReference type="RefSeq" id="WP_003719006.1">
    <property type="nucleotide sequence ID" value="NZ_FNMX01000003.1"/>
</dbReference>
<name>A0AAX2DMK9_LISIV</name>
<dbReference type="EMBL" id="FNMX01000003">
    <property type="protein sequence ID" value="SDW38903.1"/>
    <property type="molecule type" value="Genomic_DNA"/>
</dbReference>
<accession>A0AAX2DMK9</accession>
<organism evidence="3 4">
    <name type="scientific">Listeria ivanovii</name>
    <dbReference type="NCBI Taxonomy" id="1638"/>
    <lineage>
        <taxon>Bacteria</taxon>
        <taxon>Bacillati</taxon>
        <taxon>Bacillota</taxon>
        <taxon>Bacilli</taxon>
        <taxon>Bacillales</taxon>
        <taxon>Listeriaceae</taxon>
        <taxon>Listeria</taxon>
    </lineage>
</organism>
<evidence type="ECO:0008006" key="5">
    <source>
        <dbReference type="Google" id="ProtNLM"/>
    </source>
</evidence>
<dbReference type="AlphaFoldDB" id="A0AAX2DMK9"/>
<sequence>MKKIIFTVIFSLVLLLSGCADVTNTVKVDKKGDATISFDIDISSVAGVFASTYSDEALIKLKDAGFKVDKRSDTSYHIEKKLEKSETKTDMKPEDFGVKITNTKSFFTQKVRIDAKFDPEKIWKQQVADVPFPKEILDKIDYTLILDLPISTIGDNNAKSVTGGKLMWDVPLAEKSELYFDVTLPNVKNIAIVGGIVLIAVIVLIIYLVRKHRKKKKLVWKKG</sequence>
<dbReference type="Proteomes" id="UP000183610">
    <property type="component" value="Unassembled WGS sequence"/>
</dbReference>
<keyword evidence="1" id="KW-0812">Transmembrane</keyword>
<gene>
    <name evidence="3" type="ORF">SAMN05421782_10357</name>
</gene>
<feature type="transmembrane region" description="Helical" evidence="1">
    <location>
        <begin position="190"/>
        <end position="209"/>
    </location>
</feature>
<evidence type="ECO:0000256" key="2">
    <source>
        <dbReference type="SAM" id="SignalP"/>
    </source>
</evidence>
<feature type="signal peptide" evidence="2">
    <location>
        <begin position="1"/>
        <end position="22"/>
    </location>
</feature>
<proteinExistence type="predicted"/>
<reference evidence="3 4" key="1">
    <citation type="submission" date="2016-10" db="EMBL/GenBank/DDBJ databases">
        <authorList>
            <person name="Varghese N."/>
            <person name="Submissions S."/>
        </authorList>
    </citation>
    <scope>NUCLEOTIDE SEQUENCE [LARGE SCALE GENOMIC DNA]</scope>
    <source>
        <strain evidence="3 4">ATCC 49954</strain>
    </source>
</reference>
<evidence type="ECO:0000313" key="4">
    <source>
        <dbReference type="Proteomes" id="UP000183610"/>
    </source>
</evidence>
<evidence type="ECO:0000313" key="3">
    <source>
        <dbReference type="EMBL" id="SDW38903.1"/>
    </source>
</evidence>
<evidence type="ECO:0000256" key="1">
    <source>
        <dbReference type="SAM" id="Phobius"/>
    </source>
</evidence>
<keyword evidence="2" id="KW-0732">Signal</keyword>